<proteinExistence type="predicted"/>
<accession>A0AAV4AUJ0</accession>
<reference evidence="1 2" key="1">
    <citation type="journal article" date="2021" name="Elife">
        <title>Chloroplast acquisition without the gene transfer in kleptoplastic sea slugs, Plakobranchus ocellatus.</title>
        <authorList>
            <person name="Maeda T."/>
            <person name="Takahashi S."/>
            <person name="Yoshida T."/>
            <person name="Shimamura S."/>
            <person name="Takaki Y."/>
            <person name="Nagai Y."/>
            <person name="Toyoda A."/>
            <person name="Suzuki Y."/>
            <person name="Arimoto A."/>
            <person name="Ishii H."/>
            <person name="Satoh N."/>
            <person name="Nishiyama T."/>
            <person name="Hasebe M."/>
            <person name="Maruyama T."/>
            <person name="Minagawa J."/>
            <person name="Obokata J."/>
            <person name="Shigenobu S."/>
        </authorList>
    </citation>
    <scope>NUCLEOTIDE SEQUENCE [LARGE SCALE GENOMIC DNA]</scope>
</reference>
<name>A0AAV4AUJ0_9GAST</name>
<protein>
    <submittedName>
        <fullName evidence="1">Uncharacterized protein</fullName>
    </submittedName>
</protein>
<organism evidence="1 2">
    <name type="scientific">Plakobranchus ocellatus</name>
    <dbReference type="NCBI Taxonomy" id="259542"/>
    <lineage>
        <taxon>Eukaryota</taxon>
        <taxon>Metazoa</taxon>
        <taxon>Spiralia</taxon>
        <taxon>Lophotrochozoa</taxon>
        <taxon>Mollusca</taxon>
        <taxon>Gastropoda</taxon>
        <taxon>Heterobranchia</taxon>
        <taxon>Euthyneura</taxon>
        <taxon>Panpulmonata</taxon>
        <taxon>Sacoglossa</taxon>
        <taxon>Placobranchoidea</taxon>
        <taxon>Plakobranchidae</taxon>
        <taxon>Plakobranchus</taxon>
    </lineage>
</organism>
<evidence type="ECO:0000313" key="1">
    <source>
        <dbReference type="EMBL" id="GFO10488.1"/>
    </source>
</evidence>
<dbReference type="AlphaFoldDB" id="A0AAV4AUJ0"/>
<evidence type="ECO:0000313" key="2">
    <source>
        <dbReference type="Proteomes" id="UP000735302"/>
    </source>
</evidence>
<dbReference type="EMBL" id="BLXT01004186">
    <property type="protein sequence ID" value="GFO10488.1"/>
    <property type="molecule type" value="Genomic_DNA"/>
</dbReference>
<comment type="caution">
    <text evidence="1">The sequence shown here is derived from an EMBL/GenBank/DDBJ whole genome shotgun (WGS) entry which is preliminary data.</text>
</comment>
<sequence>MVTVMDFNEVAEALTDIGLTCTALLASPDDFMFEGKVINNNDKTKEEHSKVLKDILKKMKCLMSDKASVMKSFNQKVSEFRQALLVGEGDVSKLFLFCNAHFLSGLDYSEHAKEEYDNQVGKLKSDRLEKLLANARKFSVTWKLKSREKKLLRQEFKRKCKKTKQLKKHNP</sequence>
<dbReference type="Proteomes" id="UP000735302">
    <property type="component" value="Unassembled WGS sequence"/>
</dbReference>
<keyword evidence="2" id="KW-1185">Reference proteome</keyword>
<gene>
    <name evidence="1" type="ORF">PoB_003699300</name>
</gene>